<dbReference type="OrthoDB" id="6493944at2759"/>
<dbReference type="EMBL" id="MCFK01005111">
    <property type="protein sequence ID" value="RKF60434.1"/>
    <property type="molecule type" value="Genomic_DNA"/>
</dbReference>
<evidence type="ECO:0000256" key="1">
    <source>
        <dbReference type="SAM" id="MobiDB-lite"/>
    </source>
</evidence>
<dbReference type="PANTHER" id="PTHR42345">
    <property type="entry name" value="TPR_REGION DOMAIN-CONTAINING PROTEIN"/>
    <property type="match status" value="1"/>
</dbReference>
<proteinExistence type="predicted"/>
<accession>A0A420HSL8</accession>
<comment type="caution">
    <text evidence="2">The sequence shown here is derived from an EMBL/GenBank/DDBJ whole genome shotgun (WGS) entry which is preliminary data.</text>
</comment>
<dbReference type="STRING" id="212602.A0A420HSL8"/>
<reference evidence="2 3" key="1">
    <citation type="journal article" date="2018" name="BMC Genomics">
        <title>Comparative genome analyses reveal sequence features reflecting distinct modes of host-adaptation between dicot and monocot powdery mildew.</title>
        <authorList>
            <person name="Wu Y."/>
            <person name="Ma X."/>
            <person name="Pan Z."/>
            <person name="Kale S.D."/>
            <person name="Song Y."/>
            <person name="King H."/>
            <person name="Zhang Q."/>
            <person name="Presley C."/>
            <person name="Deng X."/>
            <person name="Wei C.I."/>
            <person name="Xiao S."/>
        </authorList>
    </citation>
    <scope>NUCLEOTIDE SEQUENCE [LARGE SCALE GENOMIC DNA]</scope>
    <source>
        <strain evidence="2">UMSG2</strain>
    </source>
</reference>
<dbReference type="Proteomes" id="UP000286134">
    <property type="component" value="Unassembled WGS sequence"/>
</dbReference>
<organism evidence="2 3">
    <name type="scientific">Erysiphe neolycopersici</name>
    <dbReference type="NCBI Taxonomy" id="212602"/>
    <lineage>
        <taxon>Eukaryota</taxon>
        <taxon>Fungi</taxon>
        <taxon>Dikarya</taxon>
        <taxon>Ascomycota</taxon>
        <taxon>Pezizomycotina</taxon>
        <taxon>Leotiomycetes</taxon>
        <taxon>Erysiphales</taxon>
        <taxon>Erysiphaceae</taxon>
        <taxon>Erysiphe</taxon>
    </lineage>
</organism>
<name>A0A420HSL8_9PEZI</name>
<evidence type="ECO:0000313" key="2">
    <source>
        <dbReference type="EMBL" id="RKF60434.1"/>
    </source>
</evidence>
<feature type="region of interest" description="Disordered" evidence="1">
    <location>
        <begin position="59"/>
        <end position="82"/>
    </location>
</feature>
<gene>
    <name evidence="2" type="ORF">OnM2_051029</name>
</gene>
<dbReference type="PANTHER" id="PTHR42345:SF1">
    <property type="entry name" value="VTC DOMAIN-CONTAINING PROTEIN"/>
    <property type="match status" value="1"/>
</dbReference>
<protein>
    <submittedName>
        <fullName evidence="2">Putative vtc domain-containing protein</fullName>
    </submittedName>
</protein>
<evidence type="ECO:0000313" key="3">
    <source>
        <dbReference type="Proteomes" id="UP000286134"/>
    </source>
</evidence>
<keyword evidence="3" id="KW-1185">Reference proteome</keyword>
<sequence>MSSGSCKLCGLIRSKKSDRKGRVPSKDDRSKRYEYEKISARQPYLKKYDIQSSSLSSCESLLDHSPSQDYPTHALQRRPKSSSISELLKPWPPIGYYESQSLSPPKAKKLISNGAPLFYGHKLPTSLFGKENYHLFATILVNGIQNSDGREDKTLEAASFRLHGSGVPKYPWETLEQPSMAFCYGSKPGTIRLNHWANMKSRPDRSTRDFNMDARPRDMAISVIIERLVDFDYRNTMNTNNLSGKDIQKDISIISELIIGPQNTFDFQIHGLVKALSQQSWIDFSKKKNQIVANFFMNATFSDEGRHKTFFHQLLLGLELELRIRRYSEEAKIELLRHLPEKVKWDIALSRIWRQNMRIKGARAIGPYERINFQLFKKKEQLDKLHDFAKTLKWPTLSSLQPIFSGSSEEVENYSPDMMSYFTGVILPGTTLPYLLMNTLIDIDPSSSSNFGKLQHQFPNTGFQYRGSTYWTSNCIVGKVLAPTCKEVGGWIGPARSAIGLDRTEVARIRQRKPKKRIEEEDVESMNERSLPLGPIAEKYPIKDYVLLKSDINLDSIIDDIRIEKLILWPVSTSTKINKIKPTTFDVTLHFALNGTSWPLMIKYDVMFISACSCKDGPHPLFYDYDYKVVQVNDILQINDWAEEGTIPVNFNPKSLTGSAIERIILETVGSQMTVSQTFSRISTTSGKYDEKVLVIEAYGVTDNEVLARAWCSHWGLNALIADISLTCKACAIRECFAACINVLILIDSSLIRIDDNA</sequence>
<dbReference type="AlphaFoldDB" id="A0A420HSL8"/>